<dbReference type="AlphaFoldDB" id="G4QLD9"/>
<dbReference type="GO" id="GO:0005829">
    <property type="term" value="C:cytosol"/>
    <property type="evidence" value="ECO:0007669"/>
    <property type="project" value="TreeGrafter"/>
</dbReference>
<evidence type="ECO:0000256" key="3">
    <source>
        <dbReference type="ARBA" id="ARBA00023163"/>
    </source>
</evidence>
<keyword evidence="2" id="KW-0238">DNA-binding</keyword>
<dbReference type="PROSITE" id="PS01124">
    <property type="entry name" value="HTH_ARAC_FAMILY_2"/>
    <property type="match status" value="1"/>
</dbReference>
<keyword evidence="1" id="KW-0805">Transcription regulation</keyword>
<dbReference type="EMBL" id="CP003060">
    <property type="protein sequence ID" value="AEP29806.1"/>
    <property type="molecule type" value="Genomic_DNA"/>
</dbReference>
<gene>
    <name evidence="5" type="ordered locus">GNIT_1690</name>
</gene>
<keyword evidence="3" id="KW-0804">Transcription</keyword>
<dbReference type="Gene3D" id="1.10.10.60">
    <property type="entry name" value="Homeodomain-like"/>
    <property type="match status" value="1"/>
</dbReference>
<dbReference type="GO" id="GO:0000976">
    <property type="term" value="F:transcription cis-regulatory region binding"/>
    <property type="evidence" value="ECO:0007669"/>
    <property type="project" value="TreeGrafter"/>
</dbReference>
<dbReference type="HOGENOM" id="CLU_047522_3_0_6"/>
<evidence type="ECO:0000313" key="5">
    <source>
        <dbReference type="EMBL" id="AEP29806.1"/>
    </source>
</evidence>
<accession>G4QLD9</accession>
<dbReference type="SMART" id="SM00342">
    <property type="entry name" value="HTH_ARAC"/>
    <property type="match status" value="1"/>
</dbReference>
<dbReference type="Pfam" id="PF12833">
    <property type="entry name" value="HTH_18"/>
    <property type="match status" value="1"/>
</dbReference>
<evidence type="ECO:0000256" key="1">
    <source>
        <dbReference type="ARBA" id="ARBA00023015"/>
    </source>
</evidence>
<dbReference type="KEGG" id="gni:GNIT_1690"/>
<dbReference type="InterPro" id="IPR018060">
    <property type="entry name" value="HTH_AraC"/>
</dbReference>
<dbReference type="PANTHER" id="PTHR47894:SF1">
    <property type="entry name" value="HTH-TYPE TRANSCRIPTIONAL REGULATOR VQSM"/>
    <property type="match status" value="1"/>
</dbReference>
<dbReference type="SUPFAM" id="SSF46689">
    <property type="entry name" value="Homeodomain-like"/>
    <property type="match status" value="1"/>
</dbReference>
<evidence type="ECO:0000256" key="2">
    <source>
        <dbReference type="ARBA" id="ARBA00023125"/>
    </source>
</evidence>
<dbReference type="PANTHER" id="PTHR47894">
    <property type="entry name" value="HTH-TYPE TRANSCRIPTIONAL REGULATOR GADX"/>
    <property type="match status" value="1"/>
</dbReference>
<evidence type="ECO:0000259" key="4">
    <source>
        <dbReference type="PROSITE" id="PS01124"/>
    </source>
</evidence>
<reference evidence="5 6" key="1">
    <citation type="journal article" date="2011" name="J. Bacteriol.">
        <title>Complete genome sequence of seawater bacterium Glaciecola nitratireducens FR1064T.</title>
        <authorList>
            <person name="Bian F."/>
            <person name="Qin Q.L."/>
            <person name="Xie B.B."/>
            <person name="Shu Y.L."/>
            <person name="Zhang X.Y."/>
            <person name="Yu Y."/>
            <person name="Chen B."/>
            <person name="Chen X.L."/>
            <person name="Zhou B.C."/>
            <person name="Zhang Y.Z."/>
        </authorList>
    </citation>
    <scope>NUCLEOTIDE SEQUENCE [LARGE SCALE GENOMIC DNA]</scope>
    <source>
        <strain evidence="6">JCM 12485 / KCTC 12276 / FR1064</strain>
    </source>
</reference>
<dbReference type="STRING" id="1085623.GNIT_1690"/>
<evidence type="ECO:0000313" key="6">
    <source>
        <dbReference type="Proteomes" id="UP000009282"/>
    </source>
</evidence>
<dbReference type="eggNOG" id="COG2207">
    <property type="taxonomic scope" value="Bacteria"/>
</dbReference>
<dbReference type="RefSeq" id="WP_014108680.1">
    <property type="nucleotide sequence ID" value="NC_016041.1"/>
</dbReference>
<sequence length="344" mass="39505">MTDSISLPTYYFGHVISVLKQAGIGIDKWLASQHLDLAKLLEADARVSVQQFDGLMKTVIESRRFEDLGLLVGKRLEIAHHGDFGLAILNSATLHQVLDFHVTFLPIRVPFVKLSYRIEGSQVVITLADEHWQGSLHRAVIEAVMIAIVNMLHAIKFQDSSQLLIDLVKFDYSKPRYYKKYDYLKVDELIFDKSECSLYFSKRFIDKPLAFADEFSFQRAVLNCQKDLDSYLQHDLNAVDHVLKLLREEDGINLTLDNIAEELHTSKRSLHRELEREGTSFKILLKKVKAQRATALLQQGKSVTEVADILNYSDCANFRRAFKMWFGDAPKEWIAKNRKENASE</sequence>
<dbReference type="Proteomes" id="UP000009282">
    <property type="component" value="Chromosome"/>
</dbReference>
<dbReference type="InterPro" id="IPR032687">
    <property type="entry name" value="AraC-type_N"/>
</dbReference>
<organism evidence="5 6">
    <name type="scientific">Glaciecola nitratireducens (strain JCM 12485 / KCTC 12276 / FR1064)</name>
    <dbReference type="NCBI Taxonomy" id="1085623"/>
    <lineage>
        <taxon>Bacteria</taxon>
        <taxon>Pseudomonadati</taxon>
        <taxon>Pseudomonadota</taxon>
        <taxon>Gammaproteobacteria</taxon>
        <taxon>Alteromonadales</taxon>
        <taxon>Alteromonadaceae</taxon>
        <taxon>Brumicola</taxon>
    </lineage>
</organism>
<dbReference type="OrthoDB" id="6816069at2"/>
<dbReference type="Pfam" id="PF12625">
    <property type="entry name" value="Arabinose_bd"/>
    <property type="match status" value="1"/>
</dbReference>
<dbReference type="PROSITE" id="PS00041">
    <property type="entry name" value="HTH_ARAC_FAMILY_1"/>
    <property type="match status" value="1"/>
</dbReference>
<name>G4QLD9_GLANF</name>
<keyword evidence="6" id="KW-1185">Reference proteome</keyword>
<dbReference type="InterPro" id="IPR018062">
    <property type="entry name" value="HTH_AraC-typ_CS"/>
</dbReference>
<proteinExistence type="predicted"/>
<feature type="domain" description="HTH araC/xylS-type" evidence="4">
    <location>
        <begin position="240"/>
        <end position="336"/>
    </location>
</feature>
<protein>
    <submittedName>
        <fullName evidence="5">Transcriptional regulator, AraC family</fullName>
    </submittedName>
</protein>
<dbReference type="GO" id="GO:0003700">
    <property type="term" value="F:DNA-binding transcription factor activity"/>
    <property type="evidence" value="ECO:0007669"/>
    <property type="project" value="InterPro"/>
</dbReference>
<dbReference type="InterPro" id="IPR009057">
    <property type="entry name" value="Homeodomain-like_sf"/>
</dbReference>